<evidence type="ECO:0000313" key="2">
    <source>
        <dbReference type="Proteomes" id="UP000331127"/>
    </source>
</evidence>
<keyword evidence="2" id="KW-1185">Reference proteome</keyword>
<dbReference type="Proteomes" id="UP000331127">
    <property type="component" value="Unassembled WGS sequence"/>
</dbReference>
<reference evidence="1 2" key="1">
    <citation type="submission" date="2019-10" db="EMBL/GenBank/DDBJ databases">
        <title>Whole genome shotgun sequence of Acrocarpospora macrocephala NBRC 16266.</title>
        <authorList>
            <person name="Ichikawa N."/>
            <person name="Kimura A."/>
            <person name="Kitahashi Y."/>
            <person name="Komaki H."/>
            <person name="Oguchi A."/>
        </authorList>
    </citation>
    <scope>NUCLEOTIDE SEQUENCE [LARGE SCALE GENOMIC DNA]</scope>
    <source>
        <strain evidence="1 2">NBRC 16266</strain>
    </source>
</reference>
<sequence>MVQPGGDAGGMKRILLAGILALCGTGAVPAAVPGGEVIVAQSSADSLPVKSARAVCPSGKNVVGAGGSVGGFLPGLIMTEVVPDATLTSVTVVGREDEAGTTAQWSFYAYAVCADPLPGLELVTRTSSFSSGPVRSLKILCPAPKRALSAGGRIDGAGGEVLLTNLRVHPFSAPLPNSAYLGATEDDTGASGNWGLHGYAICADPPPGYQVVTYQSPVGSPPSQPLQGPACPTGKRVLGVGGQVLSVNGQVSLRHLIPQSLAVSVFAMEDHDGTTINWSMGGQAICAD</sequence>
<dbReference type="AlphaFoldDB" id="A0A5M3WGG7"/>
<dbReference type="EMBL" id="BLAE01000007">
    <property type="protein sequence ID" value="GES07756.1"/>
    <property type="molecule type" value="Genomic_DNA"/>
</dbReference>
<evidence type="ECO:0000313" key="1">
    <source>
        <dbReference type="EMBL" id="GES07756.1"/>
    </source>
</evidence>
<proteinExistence type="predicted"/>
<protein>
    <submittedName>
        <fullName evidence="1">Uncharacterized protein</fullName>
    </submittedName>
</protein>
<name>A0A5M3WGG7_9ACTN</name>
<organism evidence="1 2">
    <name type="scientific">Acrocarpospora macrocephala</name>
    <dbReference type="NCBI Taxonomy" id="150177"/>
    <lineage>
        <taxon>Bacteria</taxon>
        <taxon>Bacillati</taxon>
        <taxon>Actinomycetota</taxon>
        <taxon>Actinomycetes</taxon>
        <taxon>Streptosporangiales</taxon>
        <taxon>Streptosporangiaceae</taxon>
        <taxon>Acrocarpospora</taxon>
    </lineage>
</organism>
<gene>
    <name evidence="1" type="ORF">Amac_013510</name>
</gene>
<accession>A0A5M3WGG7</accession>
<comment type="caution">
    <text evidence="1">The sequence shown here is derived from an EMBL/GenBank/DDBJ whole genome shotgun (WGS) entry which is preliminary data.</text>
</comment>